<evidence type="ECO:0000313" key="3">
    <source>
        <dbReference type="Proteomes" id="UP000320643"/>
    </source>
</evidence>
<dbReference type="EMBL" id="VJVZ01000001">
    <property type="protein sequence ID" value="TRW27398.1"/>
    <property type="molecule type" value="Genomic_DNA"/>
</dbReference>
<dbReference type="SMART" id="SM01321">
    <property type="entry name" value="Y1_Tnp"/>
    <property type="match status" value="1"/>
</dbReference>
<reference evidence="2 3" key="1">
    <citation type="submission" date="2019-07" db="EMBL/GenBank/DDBJ databases">
        <title>Flavobacterium sp. nov., isolated from glacier ice.</title>
        <authorList>
            <person name="Liu Q."/>
            <person name="Xin Y.-H."/>
        </authorList>
    </citation>
    <scope>NUCLEOTIDE SEQUENCE [LARGE SCALE GENOMIC DNA]</scope>
    <source>
        <strain evidence="2 3">ZT4R6</strain>
    </source>
</reference>
<dbReference type="OrthoDB" id="9797997at2"/>
<dbReference type="InterPro" id="IPR036515">
    <property type="entry name" value="Transposase_17_sf"/>
</dbReference>
<sequence length="144" mass="17174">MPHIRIYIHLVFSTKERYPFLKTPELRAKVWKHIFENARSKGIYIDFINGYAEHCHILLSLGTEQLLSKTVQLIKGESAYWINQNKLCLQKFEWQNDYFAVSISDSNIEKVRNYIANQEEHHKIKTFAEEYDEFISRFELMAKG</sequence>
<organism evidence="2 3">
    <name type="scientific">Flavobacterium zepuense</name>
    <dbReference type="NCBI Taxonomy" id="2593302"/>
    <lineage>
        <taxon>Bacteria</taxon>
        <taxon>Pseudomonadati</taxon>
        <taxon>Bacteroidota</taxon>
        <taxon>Flavobacteriia</taxon>
        <taxon>Flavobacteriales</taxon>
        <taxon>Flavobacteriaceae</taxon>
        <taxon>Flavobacterium</taxon>
    </lineage>
</organism>
<dbReference type="PANTHER" id="PTHR33360:SF2">
    <property type="entry name" value="TRANSPOSASE FOR INSERTION SEQUENCE ELEMENT IS200"/>
    <property type="match status" value="1"/>
</dbReference>
<dbReference type="GO" id="GO:0006313">
    <property type="term" value="P:DNA transposition"/>
    <property type="evidence" value="ECO:0007669"/>
    <property type="project" value="InterPro"/>
</dbReference>
<dbReference type="Proteomes" id="UP000320643">
    <property type="component" value="Unassembled WGS sequence"/>
</dbReference>
<name>A0A552VA91_9FLAO</name>
<feature type="domain" description="Transposase IS200-like" evidence="1">
    <location>
        <begin position="3"/>
        <end position="118"/>
    </location>
</feature>
<dbReference type="InterPro" id="IPR002686">
    <property type="entry name" value="Transposase_17"/>
</dbReference>
<dbReference type="SUPFAM" id="SSF143422">
    <property type="entry name" value="Transposase IS200-like"/>
    <property type="match status" value="1"/>
</dbReference>
<proteinExistence type="predicted"/>
<accession>A0A552VA91</accession>
<dbReference type="RefSeq" id="WP_143371624.1">
    <property type="nucleotide sequence ID" value="NZ_VJVZ01000001.1"/>
</dbReference>
<comment type="caution">
    <text evidence="2">The sequence shown here is derived from an EMBL/GenBank/DDBJ whole genome shotgun (WGS) entry which is preliminary data.</text>
</comment>
<gene>
    <name evidence="2" type="primary">tnpA</name>
    <name evidence="2" type="ORF">FMM05_01805</name>
</gene>
<evidence type="ECO:0000259" key="1">
    <source>
        <dbReference type="SMART" id="SM01321"/>
    </source>
</evidence>
<evidence type="ECO:0000313" key="2">
    <source>
        <dbReference type="EMBL" id="TRW27398.1"/>
    </source>
</evidence>
<dbReference type="Gene3D" id="3.30.70.1290">
    <property type="entry name" value="Transposase IS200-like"/>
    <property type="match status" value="1"/>
</dbReference>
<dbReference type="PANTHER" id="PTHR33360">
    <property type="entry name" value="TRANSPOSASE FOR INSERTION SEQUENCE ELEMENT IS200"/>
    <property type="match status" value="1"/>
</dbReference>
<keyword evidence="3" id="KW-1185">Reference proteome</keyword>
<dbReference type="Pfam" id="PF01797">
    <property type="entry name" value="Y1_Tnp"/>
    <property type="match status" value="1"/>
</dbReference>
<dbReference type="GO" id="GO:0004803">
    <property type="term" value="F:transposase activity"/>
    <property type="evidence" value="ECO:0007669"/>
    <property type="project" value="InterPro"/>
</dbReference>
<protein>
    <submittedName>
        <fullName evidence="2">IS200/IS605 family transposase</fullName>
    </submittedName>
</protein>
<dbReference type="AlphaFoldDB" id="A0A552VA91"/>
<dbReference type="GO" id="GO:0003677">
    <property type="term" value="F:DNA binding"/>
    <property type="evidence" value="ECO:0007669"/>
    <property type="project" value="InterPro"/>
</dbReference>
<dbReference type="NCBIfam" id="NF033573">
    <property type="entry name" value="transpos_IS200"/>
    <property type="match status" value="1"/>
</dbReference>